<dbReference type="AlphaFoldDB" id="X5MMA5"/>
<protein>
    <recommendedName>
        <fullName evidence="3">Methyltransferase FkbM domain-containing protein</fullName>
    </recommendedName>
</protein>
<evidence type="ECO:0000313" key="2">
    <source>
        <dbReference type="Proteomes" id="UP000032160"/>
    </source>
</evidence>
<proteinExistence type="predicted"/>
<dbReference type="EMBL" id="HG966617">
    <property type="protein sequence ID" value="CDO59091.1"/>
    <property type="molecule type" value="Genomic_DNA"/>
</dbReference>
<evidence type="ECO:0008006" key="3">
    <source>
        <dbReference type="Google" id="ProtNLM"/>
    </source>
</evidence>
<dbReference type="KEGG" id="pect:BN1012_Phect877"/>
<name>X5MMA5_9HYPH</name>
<dbReference type="InterPro" id="IPR029063">
    <property type="entry name" value="SAM-dependent_MTases_sf"/>
</dbReference>
<dbReference type="SUPFAM" id="SSF53335">
    <property type="entry name" value="S-adenosyl-L-methionine-dependent methyltransferases"/>
    <property type="match status" value="1"/>
</dbReference>
<organism evidence="1 2">
    <name type="scientific">Candidatus Phaeomarinibacter ectocarpi</name>
    <dbReference type="NCBI Taxonomy" id="1458461"/>
    <lineage>
        <taxon>Bacteria</taxon>
        <taxon>Pseudomonadati</taxon>
        <taxon>Pseudomonadota</taxon>
        <taxon>Alphaproteobacteria</taxon>
        <taxon>Hyphomicrobiales</taxon>
        <taxon>Parvibaculaceae</taxon>
        <taxon>Candidatus Phaeomarinibacter</taxon>
    </lineage>
</organism>
<keyword evidence="2" id="KW-1185">Reference proteome</keyword>
<accession>X5MMA5</accession>
<gene>
    <name evidence="1" type="ORF">BN1012_Phect877</name>
</gene>
<reference evidence="1 2" key="1">
    <citation type="journal article" date="2014" name="Front. Genet.">
        <title>Genome and metabolic network of "Candidatus Phaeomarinobacter ectocarpi" Ec32, a new candidate genus of Alphaproteobacteria frequently associated with brown algae.</title>
        <authorList>
            <person name="Dittami S.M."/>
            <person name="Barbeyron T."/>
            <person name="Boyen C."/>
            <person name="Cambefort J."/>
            <person name="Collet G."/>
            <person name="Delage L."/>
            <person name="Gobet A."/>
            <person name="Groisillier A."/>
            <person name="Leblanc C."/>
            <person name="Michel G."/>
            <person name="Scornet D."/>
            <person name="Siegel A."/>
            <person name="Tapia J.E."/>
            <person name="Tonon T."/>
        </authorList>
    </citation>
    <scope>NUCLEOTIDE SEQUENCE [LARGE SCALE GENOMIC DNA]</scope>
    <source>
        <strain evidence="1 2">Ec32</strain>
    </source>
</reference>
<dbReference type="Proteomes" id="UP000032160">
    <property type="component" value="Chromosome I"/>
</dbReference>
<dbReference type="HOGENOM" id="CLU_2080506_0_0_5"/>
<evidence type="ECO:0000313" key="1">
    <source>
        <dbReference type="EMBL" id="CDO59091.1"/>
    </source>
</evidence>
<sequence>MAEPANGYESKTRIDTMSLEQYLADNGLDNIRLLKLEAEGLEPEILIGCGEALGKIDYIAVDGGEERGLKSEETLSTVANYLIHRGFDLLSIDIKARMGRALFRRAGAPRQSQPPAE</sequence>